<keyword evidence="2" id="KW-1185">Reference proteome</keyword>
<organism evidence="1 2">
    <name type="scientific">Spirodela intermedia</name>
    <name type="common">Intermediate duckweed</name>
    <dbReference type="NCBI Taxonomy" id="51605"/>
    <lineage>
        <taxon>Eukaryota</taxon>
        <taxon>Viridiplantae</taxon>
        <taxon>Streptophyta</taxon>
        <taxon>Embryophyta</taxon>
        <taxon>Tracheophyta</taxon>
        <taxon>Spermatophyta</taxon>
        <taxon>Magnoliopsida</taxon>
        <taxon>Liliopsida</taxon>
        <taxon>Araceae</taxon>
        <taxon>Lemnoideae</taxon>
        <taxon>Spirodela</taxon>
    </lineage>
</organism>
<name>A0A7I8K1A6_SPIIN</name>
<protein>
    <submittedName>
        <fullName evidence="1">Uncharacterized protein</fullName>
    </submittedName>
</protein>
<gene>
    <name evidence="1" type="ORF">SI8410_02002097</name>
</gene>
<evidence type="ECO:0000313" key="1">
    <source>
        <dbReference type="EMBL" id="CAA7390635.1"/>
    </source>
</evidence>
<sequence length="137" mass="15794">MKLSYRDATLVVCSFNIFLALLLLRGFFAAPATQPGQLDPELLRYISESEEMRRAMEPVELIKRLREIEQEADAEPETLQQNVPKKTAAADLSKRLHDLRTMNDANGQKAIEEWRQRKIERDRARQLQIEKNASVAT</sequence>
<dbReference type="EMBL" id="LR746265">
    <property type="protein sequence ID" value="CAA7390635.1"/>
    <property type="molecule type" value="Genomic_DNA"/>
</dbReference>
<proteinExistence type="predicted"/>
<dbReference type="OrthoDB" id="994207at2759"/>
<dbReference type="Proteomes" id="UP000663760">
    <property type="component" value="Chromosome 2"/>
</dbReference>
<dbReference type="PANTHER" id="PTHR33344">
    <property type="entry name" value="OS02G0761600 PROTEIN"/>
    <property type="match status" value="1"/>
</dbReference>
<reference evidence="1" key="1">
    <citation type="submission" date="2020-02" db="EMBL/GenBank/DDBJ databases">
        <authorList>
            <person name="Scholz U."/>
            <person name="Mascher M."/>
            <person name="Fiebig A."/>
        </authorList>
    </citation>
    <scope>NUCLEOTIDE SEQUENCE</scope>
</reference>
<evidence type="ECO:0000313" key="2">
    <source>
        <dbReference type="Proteomes" id="UP000663760"/>
    </source>
</evidence>
<dbReference type="PANTHER" id="PTHR33344:SF7">
    <property type="entry name" value="TRANSMEMBRANE PROTEIN"/>
    <property type="match status" value="1"/>
</dbReference>
<accession>A0A7I8K1A6</accession>
<dbReference type="AlphaFoldDB" id="A0A7I8K1A6"/>